<keyword evidence="7 8" id="KW-0472">Membrane</keyword>
<feature type="transmembrane region" description="Helical" evidence="8">
    <location>
        <begin position="432"/>
        <end position="453"/>
    </location>
</feature>
<evidence type="ECO:0000256" key="4">
    <source>
        <dbReference type="ARBA" id="ARBA00022475"/>
    </source>
</evidence>
<feature type="transmembrane region" description="Helical" evidence="8">
    <location>
        <begin position="333"/>
        <end position="352"/>
    </location>
</feature>
<comment type="subcellular location">
    <subcellularLocation>
        <location evidence="1">Cell membrane</location>
        <topology evidence="1">Multi-pass membrane protein</topology>
    </subcellularLocation>
</comment>
<feature type="transmembrane region" description="Helical" evidence="8">
    <location>
        <begin position="202"/>
        <end position="230"/>
    </location>
</feature>
<feature type="transmembrane region" description="Helical" evidence="8">
    <location>
        <begin position="406"/>
        <end position="426"/>
    </location>
</feature>
<dbReference type="PIRSF" id="PIRSF006603">
    <property type="entry name" value="DinF"/>
    <property type="match status" value="1"/>
</dbReference>
<evidence type="ECO:0000256" key="8">
    <source>
        <dbReference type="SAM" id="Phobius"/>
    </source>
</evidence>
<dbReference type="Proteomes" id="UP001497600">
    <property type="component" value="Chromosome D"/>
</dbReference>
<sequence>MISETSPLIEDSNGRVLHAPTTTLWEARAILSSSLPLIITFFLQYSLTVVSIFSVGHIGKTELAAVSLAIMTFNVTVSIFNGMATCLDTLCAQAYGAKKYSLVGLYFQKCTAMLLVCAIPIVTLWCCSGSILIHIVEEPQLAVLAQTYLRIISFGAPGYICFETGKRFLQAQGVFHAGQYCLFIVAPINVLLNYVLVWDPTIGIGFIGAPISTAISYWLMSFLLLGYVLLVDGKKCWNGLQLQESFNIRSWGPMMGLALNGTAMLLSEFIAFEILTLSAARFGTTSLAAQSIVSTMATLFFQVPFGVSVAVSTRMGNYIGAEKIVAAQTVNRVAILAALLLGVCNCTLLVSAKVHIATLFTDDKDVISSASVIIEILGINQLYDCANVLFAGCLRGQGRQHIGSALNLIAYYVVAVPLGLFFAFSLDLKLVGLWSGLGVGIFVLSVSEAWFVFTSNWPQILNESKERTSGY</sequence>
<proteinExistence type="inferred from homology"/>
<keyword evidence="10" id="KW-1185">Reference proteome</keyword>
<organism evidence="9 10">
    <name type="scientific">[Candida] anglica</name>
    <dbReference type="NCBI Taxonomy" id="148631"/>
    <lineage>
        <taxon>Eukaryota</taxon>
        <taxon>Fungi</taxon>
        <taxon>Dikarya</taxon>
        <taxon>Ascomycota</taxon>
        <taxon>Saccharomycotina</taxon>
        <taxon>Pichiomycetes</taxon>
        <taxon>Debaryomycetaceae</taxon>
        <taxon>Kurtzmaniella</taxon>
    </lineage>
</organism>
<keyword evidence="3" id="KW-0813">Transport</keyword>
<evidence type="ECO:0000313" key="10">
    <source>
        <dbReference type="Proteomes" id="UP001497600"/>
    </source>
</evidence>
<feature type="transmembrane region" description="Helical" evidence="8">
    <location>
        <begin position="251"/>
        <end position="272"/>
    </location>
</feature>
<gene>
    <name evidence="9" type="primary">ERC1</name>
    <name evidence="9" type="ORF">CAAN4_D04258</name>
</gene>
<evidence type="ECO:0000256" key="6">
    <source>
        <dbReference type="ARBA" id="ARBA00022989"/>
    </source>
</evidence>
<protein>
    <submittedName>
        <fullName evidence="9">Ethionine resistance-conferring protein 1</fullName>
    </submittedName>
</protein>
<feature type="transmembrane region" description="Helical" evidence="8">
    <location>
        <begin position="35"/>
        <end position="58"/>
    </location>
</feature>
<dbReference type="InterPro" id="IPR002528">
    <property type="entry name" value="MATE_fam"/>
</dbReference>
<feature type="transmembrane region" description="Helical" evidence="8">
    <location>
        <begin position="64"/>
        <end position="91"/>
    </location>
</feature>
<evidence type="ECO:0000256" key="1">
    <source>
        <dbReference type="ARBA" id="ARBA00004651"/>
    </source>
</evidence>
<feature type="transmembrane region" description="Helical" evidence="8">
    <location>
        <begin position="112"/>
        <end position="135"/>
    </location>
</feature>
<accession>A0ABP0EAF9</accession>
<dbReference type="NCBIfam" id="TIGR00797">
    <property type="entry name" value="matE"/>
    <property type="match status" value="1"/>
</dbReference>
<dbReference type="InterPro" id="IPR048279">
    <property type="entry name" value="MdtK-like"/>
</dbReference>
<evidence type="ECO:0000313" key="9">
    <source>
        <dbReference type="EMBL" id="CAK7903373.1"/>
    </source>
</evidence>
<keyword evidence="5 8" id="KW-0812">Transmembrane</keyword>
<dbReference type="InterPro" id="IPR045069">
    <property type="entry name" value="MATE_euk"/>
</dbReference>
<keyword evidence="4" id="KW-1003">Cell membrane</keyword>
<feature type="transmembrane region" description="Helical" evidence="8">
    <location>
        <begin position="174"/>
        <end position="196"/>
    </location>
</feature>
<feature type="transmembrane region" description="Helical" evidence="8">
    <location>
        <begin position="372"/>
        <end position="394"/>
    </location>
</feature>
<evidence type="ECO:0000256" key="7">
    <source>
        <dbReference type="ARBA" id="ARBA00023136"/>
    </source>
</evidence>
<feature type="transmembrane region" description="Helical" evidence="8">
    <location>
        <begin position="141"/>
        <end position="162"/>
    </location>
</feature>
<evidence type="ECO:0000256" key="2">
    <source>
        <dbReference type="ARBA" id="ARBA00010199"/>
    </source>
</evidence>
<feature type="transmembrane region" description="Helical" evidence="8">
    <location>
        <begin position="292"/>
        <end position="312"/>
    </location>
</feature>
<evidence type="ECO:0000256" key="3">
    <source>
        <dbReference type="ARBA" id="ARBA00022448"/>
    </source>
</evidence>
<name>A0ABP0EAF9_9ASCO</name>
<comment type="similarity">
    <text evidence="2">Belongs to the multi antimicrobial extrusion (MATE) (TC 2.A.66.1) family.</text>
</comment>
<keyword evidence="6 8" id="KW-1133">Transmembrane helix</keyword>
<evidence type="ECO:0000256" key="5">
    <source>
        <dbReference type="ARBA" id="ARBA00022692"/>
    </source>
</evidence>
<reference evidence="9 10" key="1">
    <citation type="submission" date="2024-01" db="EMBL/GenBank/DDBJ databases">
        <authorList>
            <consortium name="Genoscope - CEA"/>
            <person name="William W."/>
        </authorList>
    </citation>
    <scope>NUCLEOTIDE SEQUENCE [LARGE SCALE GENOMIC DNA]</scope>
    <source>
        <strain evidence="9 10">29B2s-10</strain>
    </source>
</reference>
<dbReference type="PANTHER" id="PTHR11206">
    <property type="entry name" value="MULTIDRUG RESISTANCE PROTEIN"/>
    <property type="match status" value="1"/>
</dbReference>
<dbReference type="EMBL" id="OZ004256">
    <property type="protein sequence ID" value="CAK7903373.1"/>
    <property type="molecule type" value="Genomic_DNA"/>
</dbReference>
<dbReference type="Pfam" id="PF01554">
    <property type="entry name" value="MatE"/>
    <property type="match status" value="2"/>
</dbReference>
<dbReference type="CDD" id="cd13132">
    <property type="entry name" value="MATE_eukaryotic"/>
    <property type="match status" value="1"/>
</dbReference>